<proteinExistence type="predicted"/>
<sequence>MSSFSLLLHYPLELRLLAECYSQQRWLNAKTSRNR</sequence>
<dbReference type="EMBL" id="AMCI01005614">
    <property type="protein sequence ID" value="EJW95775.1"/>
    <property type="molecule type" value="Genomic_DNA"/>
</dbReference>
<organism evidence="1">
    <name type="scientific">gut metagenome</name>
    <dbReference type="NCBI Taxonomy" id="749906"/>
    <lineage>
        <taxon>unclassified sequences</taxon>
        <taxon>metagenomes</taxon>
        <taxon>organismal metagenomes</taxon>
    </lineage>
</organism>
<evidence type="ECO:0000313" key="1">
    <source>
        <dbReference type="EMBL" id="EJW95775.1"/>
    </source>
</evidence>
<gene>
    <name evidence="1" type="ORF">EVA_16118</name>
</gene>
<reference evidence="1" key="1">
    <citation type="journal article" date="2012" name="PLoS ONE">
        <title>Gene sets for utilization of primary and secondary nutrition supplies in the distal gut of endangered iberian lynx.</title>
        <authorList>
            <person name="Alcaide M."/>
            <person name="Messina E."/>
            <person name="Richter M."/>
            <person name="Bargiela R."/>
            <person name="Peplies J."/>
            <person name="Huws S.A."/>
            <person name="Newbold C.J."/>
            <person name="Golyshin P.N."/>
            <person name="Simon M.A."/>
            <person name="Lopez G."/>
            <person name="Yakimov M.M."/>
            <person name="Ferrer M."/>
        </authorList>
    </citation>
    <scope>NUCLEOTIDE SEQUENCE</scope>
</reference>
<comment type="caution">
    <text evidence="1">The sequence shown here is derived from an EMBL/GenBank/DDBJ whole genome shotgun (WGS) entry which is preliminary data.</text>
</comment>
<name>J9C7E5_9ZZZZ</name>
<protein>
    <submittedName>
        <fullName evidence="1">Uncharacterized protein</fullName>
    </submittedName>
</protein>
<dbReference type="AlphaFoldDB" id="J9C7E5"/>
<accession>J9C7E5</accession>